<name>A0A1H1ZX45_9BRAD</name>
<accession>A0A1H1ZX45</accession>
<dbReference type="Gene3D" id="2.160.20.20">
    <property type="match status" value="2"/>
</dbReference>
<organism evidence="1 2">
    <name type="scientific">Bradyrhizobium canariense</name>
    <dbReference type="NCBI Taxonomy" id="255045"/>
    <lineage>
        <taxon>Bacteria</taxon>
        <taxon>Pseudomonadati</taxon>
        <taxon>Pseudomonadota</taxon>
        <taxon>Alphaproteobacteria</taxon>
        <taxon>Hyphomicrobiales</taxon>
        <taxon>Nitrobacteraceae</taxon>
        <taxon>Bradyrhizobium</taxon>
    </lineage>
</organism>
<reference evidence="2" key="1">
    <citation type="submission" date="2016-10" db="EMBL/GenBank/DDBJ databases">
        <authorList>
            <person name="Varghese N."/>
            <person name="Submissions S."/>
        </authorList>
    </citation>
    <scope>NUCLEOTIDE SEQUENCE [LARGE SCALE GENOMIC DNA]</scope>
    <source>
        <strain evidence="2">GAS369</strain>
    </source>
</reference>
<protein>
    <submittedName>
        <fullName evidence="1">FecR family protein</fullName>
    </submittedName>
</protein>
<keyword evidence="2" id="KW-1185">Reference proteome</keyword>
<dbReference type="InterPro" id="IPR012332">
    <property type="entry name" value="Autotransporter_pectin_lyase_C"/>
</dbReference>
<gene>
    <name evidence="1" type="ORF">SAMN05444158_5734</name>
</gene>
<dbReference type="RefSeq" id="WP_167558899.1">
    <property type="nucleotide sequence ID" value="NZ_LT629750.1"/>
</dbReference>
<proteinExistence type="predicted"/>
<dbReference type="SMART" id="SM00710">
    <property type="entry name" value="PbH1"/>
    <property type="match status" value="11"/>
</dbReference>
<dbReference type="PANTHER" id="PTHR38731:SF3">
    <property type="entry name" value="BLL6125 PROTEIN"/>
    <property type="match status" value="1"/>
</dbReference>
<evidence type="ECO:0000313" key="2">
    <source>
        <dbReference type="Proteomes" id="UP000243904"/>
    </source>
</evidence>
<sequence length="2376" mass="239767">MNFASKFDGVLPVGGAGAHDVAHFHVNSLSTHVPVDAIIVPDAHLLFGADFKRSGVDLILSNDDRELVLHDYFKGEKHAPLASPDGAHLTGDIVNALTGHVEYAQADGSAAAAVVVGHVTKLTGNATAIRNGVSIILNSGDNVDKGDVLQSGSDSTLGVTFVDGTVFGLASNARMVVNEMIYDPNGSNNSSLLSLVQGTISFVAGETAKHGDMKVDTPVATMGIRGTAVLVQIDFDIPGQTGVPDAKFQVLVEPDGHTGSYILFDKTTLAPIATVNEAGHQVNISQGSVSYSSSGLSPELQKLITDVFTLKFTDNTNPNTKSFDHFTDSIVPLVFTPFKFVNVPNLTPIIFAENNANSPVQSNSGPATQIQHIPIAPTVSAHGGAEAERIGVTGDNALDTVSGKISFSDLNVSDRPTATAAFDAVSYQTTQHQDVTSLLSKQQLTAIEAAITVSQDSGNTNQGTATWTYSISDKAFDFLGAGETLTLTYLIRVSNNYSPDIQVTTVPITITITGTNDVPVITSSVPHTIGFNGGAGAPGGDLVATGPTSGKMTFSDPDLTDTHKVSVAVVETALDGSAVTLPSTPLNILESALSASIATDSTDSGAGTINWSLADLPASLEDFIPVGETLTITYAVTVTDSQGATATQDITVTIGQGVVWVAKTADGAPSGGLWSNPSDWSTGAVPSASDDVIIITDQQFGLTPSFPVTIDAPAVAESVTMNDLGTSAPELINESTLTIGGAFSMSADSIAHNSGTISVGGLMEVLDQSVLQNSGTINLHQGGDFKDHSTISNTVTGTIEISGGTLNVEVDIANSGRITVDPGAALTIDQGSTVTNTGVIGLDDGATGIGELTVNDATIDGGSILNSGAIKLTGAGVLKNGSLQNFNYILVSGIDNALHNETVTGGGGLEILPGGALTIDQGSTVTDPHSLEVDAGTLTLNDATINTGVVYNDPGGTIDLTGSAVFKNGWLYNFGQLNVSGTGNALHNENLSGNAALEVLEGGTLVIDQSTIVANSGGTITVDDTATLTLNDVTVTSGTVTNKANGIIDLTGTAVLKNGTLGNSGVIDFSGTGNALDNELVTNTGTIEVLALGALTLDQLTAVSNAGGTIAIDGTGTLTLNGATIDGGTINDYSTVSGSIVAGDIDVTGSSTISNASLNKGQVTIESGQMLTLDGTTVTGSSITDSGTVNVNATQVLKLNDVALSGGAISNAGTVEITGSSSIENDTLGNTQLTVDKSQTLTLDGTTITGGTVTNNGTVVVDAGQTLVLQGGVALVGGTLENSGTVEIESSSGATLDGVTITGPGTIQVDSDASPIATSLVLDDGTIVMGGALTVGSVGTLAVKTSGGAALNKESVTNDNSIEVFAASLLLLAAGTTVANKGTITVDSTGTLALNDATITGGTIADNGMVHVTGDSSIDSADVTGGHVTIDAGKTLILDGVTVNYTSFSDTATGAIIRVDGGDTLTLYNVTIDGGTINDYSGEPGNIVSGLIDITGSSKISDAGLNHGHVTVEGGQVLTLDNVTVSYTSFDDSATGAVIQVDGGDKLTLNGATINGGTINDYSTVSSHIVAGDIDITGSSTINNASLNHGDVTIESGQTLTLDDVTVAGTSFTNVATGSTIHVDSNDKLALSGVTVSGGAVTVGTHALVQVGDGGVTLTNTSVANNGTIEVLDGSTLKLAGSITGSGSVQIDGGGQFELNGSDTQNVVFDGSKAELKIDGSSFGGNIVGLSATDQLDLQTIGYGPDTTGTYVSNANNTGGVLTITDGTHSISMTLVGDYRNAHFAGSSDGNGGTLVTLNAADDAPAFTPADTTQTATVTELANTTGSSASDSSSPAGGIIHFTDVDLTDRPTATITAQSVTLTSANHTDLSSSLTPSELSALEHALVLTETGNTNNGAIDWTYSITDSALDFLGAGQTATVTSTITLNDHEGGTDKASVTITINGANDVPTIVSETNPSVQTFILAKSPIVLGTGVTTNSLGLPTETFDSLSAGSASNNGFGHGNFTSAALDATFVASGDAGIVHGSSSVTAAPFVGPSPGHADTTNYLSIGAHGSETITFASLQNEFGLDWGSADSFNTIQFYDGNTLVASYTGADVAPLLANGNQGSFSSNGYVEFSDLGPFNKVVLASGSSNAFEIDNISAGYVSDSHNHLPGPITGTLTVSDADIGDTLTASVTGDAVAEYNGSTTLPPNVDLSALIDSKAVTFDSVTSNGGSEVLDWTYNPANANFDFLEPGDKLTLTFDAQVTDGHVVTGDQPLTVTIVGTGASVVTGTPQNDTFVNVGGGVKIFGGGGQDTFVFNANFHSATIGDFDVNKDTIDISQTLFASVSAILSSAQSANSGHDTVITDAAHDTITLSGVTLAQIQAHPNDFHLV</sequence>
<dbReference type="PANTHER" id="PTHR38731">
    <property type="entry name" value="LIPL45-RELATED LIPOPROTEIN-RELATED"/>
    <property type="match status" value="1"/>
</dbReference>
<dbReference type="Proteomes" id="UP000243904">
    <property type="component" value="Chromosome I"/>
</dbReference>
<dbReference type="EMBL" id="LT629750">
    <property type="protein sequence ID" value="SDT38284.1"/>
    <property type="molecule type" value="Genomic_DNA"/>
</dbReference>
<dbReference type="InterPro" id="IPR006626">
    <property type="entry name" value="PbH1"/>
</dbReference>
<evidence type="ECO:0000313" key="1">
    <source>
        <dbReference type="EMBL" id="SDT38284.1"/>
    </source>
</evidence>